<keyword evidence="2" id="KW-1185">Reference proteome</keyword>
<evidence type="ECO:0000313" key="1">
    <source>
        <dbReference type="EMBL" id="KAL3121335.1"/>
    </source>
</evidence>
<accession>A0ABD2M1F1</accession>
<dbReference type="AlphaFoldDB" id="A0ABD2M1F1"/>
<evidence type="ECO:0000313" key="2">
    <source>
        <dbReference type="Proteomes" id="UP001620626"/>
    </source>
</evidence>
<gene>
    <name evidence="1" type="ORF">niasHT_008317</name>
</gene>
<organism evidence="1 2">
    <name type="scientific">Heterodera trifolii</name>
    <dbReference type="NCBI Taxonomy" id="157864"/>
    <lineage>
        <taxon>Eukaryota</taxon>
        <taxon>Metazoa</taxon>
        <taxon>Ecdysozoa</taxon>
        <taxon>Nematoda</taxon>
        <taxon>Chromadorea</taxon>
        <taxon>Rhabditida</taxon>
        <taxon>Tylenchina</taxon>
        <taxon>Tylenchomorpha</taxon>
        <taxon>Tylenchoidea</taxon>
        <taxon>Heteroderidae</taxon>
        <taxon>Heteroderinae</taxon>
        <taxon>Heterodera</taxon>
    </lineage>
</organism>
<protein>
    <submittedName>
        <fullName evidence="1">Uncharacterized protein</fullName>
    </submittedName>
</protein>
<reference evidence="1 2" key="1">
    <citation type="submission" date="2024-10" db="EMBL/GenBank/DDBJ databases">
        <authorList>
            <person name="Kim D."/>
        </authorList>
    </citation>
    <scope>NUCLEOTIDE SEQUENCE [LARGE SCALE GENOMIC DNA]</scope>
    <source>
        <strain evidence="1">BH-2024</strain>
    </source>
</reference>
<dbReference type="Proteomes" id="UP001620626">
    <property type="component" value="Unassembled WGS sequence"/>
</dbReference>
<name>A0ABD2M1F1_9BILA</name>
<proteinExistence type="predicted"/>
<comment type="caution">
    <text evidence="1">The sequence shown here is derived from an EMBL/GenBank/DDBJ whole genome shotgun (WGS) entry which is preliminary data.</text>
</comment>
<dbReference type="EMBL" id="JBICBT010000191">
    <property type="protein sequence ID" value="KAL3121335.1"/>
    <property type="molecule type" value="Genomic_DNA"/>
</dbReference>
<sequence length="78" mass="8841">MEEDDDYCTKCKIPTVEEIINGKKSKLMENVKNVFKKVAMEAKKKGGLSTETVTENLKISHKGAAKMKWNNPIKKENV</sequence>